<proteinExistence type="inferred from homology"/>
<dbReference type="GO" id="GO:1990904">
    <property type="term" value="C:ribonucleoprotein complex"/>
    <property type="evidence" value="ECO:0007669"/>
    <property type="project" value="UniProtKB-KW"/>
</dbReference>
<dbReference type="eggNOG" id="COG0088">
    <property type="taxonomic scope" value="Bacteria"/>
</dbReference>
<dbReference type="PATRIC" id="fig|673862.3.peg.398"/>
<dbReference type="RefSeq" id="WP_023791755.1">
    <property type="nucleotide sequence ID" value="NC_023003.1"/>
</dbReference>
<dbReference type="GO" id="GO:0003735">
    <property type="term" value="F:structural constituent of ribosome"/>
    <property type="evidence" value="ECO:0007669"/>
    <property type="project" value="InterPro"/>
</dbReference>
<dbReference type="InterPro" id="IPR002136">
    <property type="entry name" value="Ribosomal_uL4"/>
</dbReference>
<dbReference type="PANTHER" id="PTHR10746">
    <property type="entry name" value="50S RIBOSOMAL PROTEIN L4"/>
    <property type="match status" value="1"/>
</dbReference>
<dbReference type="Pfam" id="PF00573">
    <property type="entry name" value="Ribosomal_L4"/>
    <property type="match status" value="1"/>
</dbReference>
<dbReference type="Gene3D" id="3.40.1370.10">
    <property type="match status" value="1"/>
</dbReference>
<reference evidence="6 7" key="1">
    <citation type="journal article" date="2015" name="Biol. Direct">
        <title>Babela massiliensis, a representative of a widespread bacterial phylum with unusual adaptations to parasitism in amoebae.</title>
        <authorList>
            <person name="Pagnier I."/>
            <person name="Yutin N."/>
            <person name="Croce O."/>
            <person name="Makarova K.S."/>
            <person name="Wolf Y.I."/>
            <person name="Benamar S."/>
            <person name="Raoult D."/>
            <person name="Koonin E.V."/>
            <person name="La Scola B."/>
        </authorList>
    </citation>
    <scope>NUCLEOTIDE SEQUENCE [LARGE SCALE GENOMIC DNA]</scope>
    <source>
        <strain evidence="7">BABL1</strain>
    </source>
</reference>
<keyword evidence="2 6" id="KW-0689">Ribosomal protein</keyword>
<dbReference type="OrthoDB" id="9803201at2"/>
<dbReference type="HOGENOM" id="CLU_041575_5_2_7"/>
<organism evidence="6 7">
    <name type="scientific">Candidatus Babela massiliensis</name>
    <dbReference type="NCBI Taxonomy" id="673862"/>
    <lineage>
        <taxon>Bacteria</taxon>
        <taxon>Candidatus Babelota</taxon>
        <taxon>Candidatus Babeliae</taxon>
        <taxon>Candidatus Babeliales</taxon>
        <taxon>Candidatus Babeliaceae</taxon>
        <taxon>Candidatus Babela</taxon>
    </lineage>
</organism>
<protein>
    <recommendedName>
        <fullName evidence="4">Large ribosomal subunit protein uL4</fullName>
    </recommendedName>
    <alternativeName>
        <fullName evidence="5">50S ribosomal protein L4</fullName>
    </alternativeName>
</protein>
<dbReference type="GO" id="GO:0006412">
    <property type="term" value="P:translation"/>
    <property type="evidence" value="ECO:0007669"/>
    <property type="project" value="InterPro"/>
</dbReference>
<sequence length="213" mass="24319">MANIKASESELSKVVSVNDLQLDSNNKVEISNVGYSQCVRVLLQNWRQGTVGCKDRSEVSYSTRKPWKQKGTGRARAGSLKSPLWRKGGVTFGPQPRTRVLEVPKKLRNKVFSSLFWNFLENQNLISLNWTVEEKPKTSSAYNALKNANLHDKKIVLFVSKDDYLVHSSFANIPNVRMLLYDQPNAYDLSYGDCWVLLNKDIDAFKEMVSLWI</sequence>
<accession>V6DFZ8</accession>
<dbReference type="KEGG" id="dpb:BABL1_gene_507"/>
<keyword evidence="7" id="KW-1185">Reference proteome</keyword>
<comment type="similarity">
    <text evidence="1">Belongs to the universal ribosomal protein uL4 family.</text>
</comment>
<evidence type="ECO:0000256" key="3">
    <source>
        <dbReference type="ARBA" id="ARBA00023274"/>
    </source>
</evidence>
<dbReference type="SUPFAM" id="SSF52166">
    <property type="entry name" value="Ribosomal protein L4"/>
    <property type="match status" value="1"/>
</dbReference>
<evidence type="ECO:0000256" key="2">
    <source>
        <dbReference type="ARBA" id="ARBA00022980"/>
    </source>
</evidence>
<dbReference type="InterPro" id="IPR013005">
    <property type="entry name" value="Ribosomal_uL4-like"/>
</dbReference>
<gene>
    <name evidence="6" type="primary">rplD</name>
    <name evidence="6" type="ORF">BABL1_gene_507</name>
</gene>
<dbReference type="EMBL" id="HG793133">
    <property type="protein sequence ID" value="CDK30512.1"/>
    <property type="molecule type" value="Genomic_DNA"/>
</dbReference>
<dbReference type="NCBIfam" id="TIGR03953">
    <property type="entry name" value="rplD_bact"/>
    <property type="match status" value="1"/>
</dbReference>
<dbReference type="Proteomes" id="UP000018769">
    <property type="component" value="Chromosome I"/>
</dbReference>
<evidence type="ECO:0000256" key="5">
    <source>
        <dbReference type="ARBA" id="ARBA00035462"/>
    </source>
</evidence>
<dbReference type="AlphaFoldDB" id="V6DFZ8"/>
<name>V6DFZ8_9BACT</name>
<evidence type="ECO:0000256" key="4">
    <source>
        <dbReference type="ARBA" id="ARBA00035244"/>
    </source>
</evidence>
<keyword evidence="3" id="KW-0687">Ribonucleoprotein</keyword>
<dbReference type="InterPro" id="IPR023574">
    <property type="entry name" value="Ribosomal_uL4_dom_sf"/>
</dbReference>
<evidence type="ECO:0000313" key="7">
    <source>
        <dbReference type="Proteomes" id="UP000018769"/>
    </source>
</evidence>
<evidence type="ECO:0000256" key="1">
    <source>
        <dbReference type="ARBA" id="ARBA00010528"/>
    </source>
</evidence>
<dbReference type="GO" id="GO:0005840">
    <property type="term" value="C:ribosome"/>
    <property type="evidence" value="ECO:0007669"/>
    <property type="project" value="UniProtKB-KW"/>
</dbReference>
<evidence type="ECO:0000313" key="6">
    <source>
        <dbReference type="EMBL" id="CDK30512.1"/>
    </source>
</evidence>
<dbReference type="STRING" id="673862.BABL1_gene_507"/>
<dbReference type="PANTHER" id="PTHR10746:SF6">
    <property type="entry name" value="LARGE RIBOSOMAL SUBUNIT PROTEIN UL4M"/>
    <property type="match status" value="1"/>
</dbReference>